<dbReference type="EMBL" id="JARK01001358">
    <property type="protein sequence ID" value="EYC20137.1"/>
    <property type="molecule type" value="Genomic_DNA"/>
</dbReference>
<dbReference type="AlphaFoldDB" id="A0A016UZD3"/>
<evidence type="ECO:0000313" key="2">
    <source>
        <dbReference type="EMBL" id="EYC20137.1"/>
    </source>
</evidence>
<organism evidence="2 3">
    <name type="scientific">Ancylostoma ceylanicum</name>
    <dbReference type="NCBI Taxonomy" id="53326"/>
    <lineage>
        <taxon>Eukaryota</taxon>
        <taxon>Metazoa</taxon>
        <taxon>Ecdysozoa</taxon>
        <taxon>Nematoda</taxon>
        <taxon>Chromadorea</taxon>
        <taxon>Rhabditida</taxon>
        <taxon>Rhabditina</taxon>
        <taxon>Rhabditomorpha</taxon>
        <taxon>Strongyloidea</taxon>
        <taxon>Ancylostomatidae</taxon>
        <taxon>Ancylostomatinae</taxon>
        <taxon>Ancylostoma</taxon>
    </lineage>
</organism>
<feature type="region of interest" description="Disordered" evidence="1">
    <location>
        <begin position="1"/>
        <end position="26"/>
    </location>
</feature>
<comment type="caution">
    <text evidence="2">The sequence shown here is derived from an EMBL/GenBank/DDBJ whole genome shotgun (WGS) entry which is preliminary data.</text>
</comment>
<evidence type="ECO:0000313" key="3">
    <source>
        <dbReference type="Proteomes" id="UP000024635"/>
    </source>
</evidence>
<feature type="compositionally biased region" description="Basic and acidic residues" evidence="1">
    <location>
        <begin position="13"/>
        <end position="26"/>
    </location>
</feature>
<reference evidence="3" key="1">
    <citation type="journal article" date="2015" name="Nat. Genet.">
        <title>The genome and transcriptome of the zoonotic hookworm Ancylostoma ceylanicum identify infection-specific gene families.</title>
        <authorList>
            <person name="Schwarz E.M."/>
            <person name="Hu Y."/>
            <person name="Antoshechkin I."/>
            <person name="Miller M.M."/>
            <person name="Sternberg P.W."/>
            <person name="Aroian R.V."/>
        </authorList>
    </citation>
    <scope>NUCLEOTIDE SEQUENCE</scope>
    <source>
        <strain evidence="3">HY135</strain>
    </source>
</reference>
<protein>
    <submittedName>
        <fullName evidence="2">Uncharacterized protein</fullName>
    </submittedName>
</protein>
<accession>A0A016UZD3</accession>
<dbReference type="Proteomes" id="UP000024635">
    <property type="component" value="Unassembled WGS sequence"/>
</dbReference>
<name>A0A016UZD3_9BILA</name>
<gene>
    <name evidence="2" type="primary">Acey_s0022.g467</name>
    <name evidence="2" type="ORF">Y032_0022g467</name>
</gene>
<proteinExistence type="predicted"/>
<evidence type="ECO:0000256" key="1">
    <source>
        <dbReference type="SAM" id="MobiDB-lite"/>
    </source>
</evidence>
<sequence>MQPQIETPPYKPHSGDRSLTDDHKRKRWDLPLRERISRKNKLAQNDLAAFLGCEELGFRPSGTKTQRKNGEDVLIQMSTEATEKVQFLPSYNNSKSNCQNPTSILQQPNNYLGLIFQAVS</sequence>
<keyword evidence="3" id="KW-1185">Reference proteome</keyword>